<keyword evidence="4" id="KW-1185">Reference proteome</keyword>
<evidence type="ECO:0000313" key="3">
    <source>
        <dbReference type="EMBL" id="RTE08250.1"/>
    </source>
</evidence>
<name>A0A430JB45_9BACL</name>
<dbReference type="CDD" id="cd00118">
    <property type="entry name" value="LysM"/>
    <property type="match status" value="2"/>
</dbReference>
<reference evidence="3 4" key="1">
    <citation type="submission" date="2018-12" db="EMBL/GenBank/DDBJ databases">
        <title>Bacillus ochoae sp. nov., Paenibacillus whitsoniae sp. nov., Paenibacillus spiritus sp. nov. Isolated from the Mars Exploration Rover during spacecraft assembly.</title>
        <authorList>
            <person name="Seuylemezian A."/>
            <person name="Vaishampayan P."/>
        </authorList>
    </citation>
    <scope>NUCLEOTIDE SEQUENCE [LARGE SCALE GENOMIC DNA]</scope>
    <source>
        <strain evidence="3 4">MER 54</strain>
    </source>
</reference>
<dbReference type="EMBL" id="RXHU01000054">
    <property type="protein sequence ID" value="RTE08250.1"/>
    <property type="molecule type" value="Genomic_DNA"/>
</dbReference>
<dbReference type="PROSITE" id="PS51782">
    <property type="entry name" value="LYSM"/>
    <property type="match status" value="2"/>
</dbReference>
<feature type="region of interest" description="Disordered" evidence="1">
    <location>
        <begin position="428"/>
        <end position="477"/>
    </location>
</feature>
<dbReference type="OrthoDB" id="2033517at2"/>
<sequence length="477" mass="52008">MLMRPLRFQMLKRSDKGGRVLKIHIVKKGDTLYELANKYGTTLEQIIALNPQIADPNVIDVGMKVKIPSGHKKPEPPASDYVYKHVVQQGDTLWKLGKAWDVPLAAMIQANSHLKNPNVLMTGDVVYVPKAHHGHGHGHGQGSHSQVPGPGYHKPSTEPFPQAPVQQQPEQVQPVEPMPAVQEPAVQEPAVQEPAVPAPSLGELSVQPAIPMPLPTMPAQPTMPLPPMPAMPAPNMGMAPSGDATLQEPYPQAQHPFAQFHIQATEVFAYPSEEQPEPVAYPAYSPYQESPCEPMPVMPAMPAMTAPTAIKNDCGCGGPSTYDMPWMNVPSGYPSGQLNQPWQGAAPMMADGQGMASMPGLPGFYPPVMPYDRPQSPFPFAYQNDPYGIPYAGANYQAPYESAILPQVHTHELTESTDTDEELEIDIRKGKKASANARSAKKARSASESPLEAFLRRQQRIPEKPAQTKQAMPWINV</sequence>
<dbReference type="SUPFAM" id="SSF54106">
    <property type="entry name" value="LysM domain"/>
    <property type="match status" value="2"/>
</dbReference>
<dbReference type="Proteomes" id="UP000276128">
    <property type="component" value="Unassembled WGS sequence"/>
</dbReference>
<dbReference type="PANTHER" id="PTHR33734">
    <property type="entry name" value="LYSM DOMAIN-CONTAINING GPI-ANCHORED PROTEIN 2"/>
    <property type="match status" value="1"/>
</dbReference>
<dbReference type="SMART" id="SM00257">
    <property type="entry name" value="LysM"/>
    <property type="match status" value="2"/>
</dbReference>
<feature type="region of interest" description="Disordered" evidence="1">
    <location>
        <begin position="130"/>
        <end position="177"/>
    </location>
</feature>
<organism evidence="3 4">
    <name type="scientific">Paenibacillus whitsoniae</name>
    <dbReference type="NCBI Taxonomy" id="2496558"/>
    <lineage>
        <taxon>Bacteria</taxon>
        <taxon>Bacillati</taxon>
        <taxon>Bacillota</taxon>
        <taxon>Bacilli</taxon>
        <taxon>Bacillales</taxon>
        <taxon>Paenibacillaceae</taxon>
        <taxon>Paenibacillus</taxon>
    </lineage>
</organism>
<dbReference type="InterPro" id="IPR018392">
    <property type="entry name" value="LysM"/>
</dbReference>
<comment type="caution">
    <text evidence="3">The sequence shown here is derived from an EMBL/GenBank/DDBJ whole genome shotgun (WGS) entry which is preliminary data.</text>
</comment>
<evidence type="ECO:0000313" key="4">
    <source>
        <dbReference type="Proteomes" id="UP000276128"/>
    </source>
</evidence>
<evidence type="ECO:0000256" key="1">
    <source>
        <dbReference type="SAM" id="MobiDB-lite"/>
    </source>
</evidence>
<protein>
    <submittedName>
        <fullName evidence="3">LysM peptidoglycan-binding domain-containing protein</fullName>
    </submittedName>
</protein>
<dbReference type="InterPro" id="IPR036779">
    <property type="entry name" value="LysM_dom_sf"/>
</dbReference>
<evidence type="ECO:0000259" key="2">
    <source>
        <dbReference type="PROSITE" id="PS51782"/>
    </source>
</evidence>
<dbReference type="PANTHER" id="PTHR33734:SF34">
    <property type="entry name" value="SPOIVD-ASSOCIATED FACTOR A"/>
    <property type="match status" value="1"/>
</dbReference>
<dbReference type="Pfam" id="PF01476">
    <property type="entry name" value="LysM"/>
    <property type="match status" value="2"/>
</dbReference>
<gene>
    <name evidence="3" type="ORF">EJQ19_17620</name>
</gene>
<proteinExistence type="predicted"/>
<accession>A0A430JB45</accession>
<dbReference type="AlphaFoldDB" id="A0A430JB45"/>
<dbReference type="GO" id="GO:0008932">
    <property type="term" value="F:lytic endotransglycosylase activity"/>
    <property type="evidence" value="ECO:0007669"/>
    <property type="project" value="TreeGrafter"/>
</dbReference>
<feature type="compositionally biased region" description="Low complexity" evidence="1">
    <location>
        <begin position="163"/>
        <end position="177"/>
    </location>
</feature>
<feature type="domain" description="LysM" evidence="2">
    <location>
        <begin position="83"/>
        <end position="128"/>
    </location>
</feature>
<dbReference type="Gene3D" id="3.10.350.10">
    <property type="entry name" value="LysM domain"/>
    <property type="match status" value="2"/>
</dbReference>
<feature type="domain" description="LysM" evidence="2">
    <location>
        <begin position="22"/>
        <end position="67"/>
    </location>
</feature>